<accession>A0A8S2WG47</accession>
<feature type="non-terminal residue" evidence="2">
    <location>
        <position position="144"/>
    </location>
</feature>
<comment type="caution">
    <text evidence="2">The sequence shown here is derived from an EMBL/GenBank/DDBJ whole genome shotgun (WGS) entry which is preliminary data.</text>
</comment>
<dbReference type="AlphaFoldDB" id="A0A8S2WG47"/>
<proteinExistence type="predicted"/>
<sequence>CWNSTLCIDTSKLCNGRIDCQPYGDDEEILCPWLEKYPVTVSTNEYTLYTCKNGKLFGRRCQMQANLPDFIFEELHCKDLEDLMLCDLNDKSTTKYFTTSDFIEYPLIINSYNPKAAIEHNTNNNKNNSTTLIINSLLDIANLT</sequence>
<evidence type="ECO:0000313" key="2">
    <source>
        <dbReference type="EMBL" id="CAF4433604.1"/>
    </source>
</evidence>
<dbReference type="EMBL" id="CAJOBA010079271">
    <property type="protein sequence ID" value="CAF4433604.1"/>
    <property type="molecule type" value="Genomic_DNA"/>
</dbReference>
<dbReference type="InterPro" id="IPR036055">
    <property type="entry name" value="LDL_receptor-like_sf"/>
</dbReference>
<reference evidence="2" key="1">
    <citation type="submission" date="2021-02" db="EMBL/GenBank/DDBJ databases">
        <authorList>
            <person name="Nowell W R."/>
        </authorList>
    </citation>
    <scope>NUCLEOTIDE SEQUENCE</scope>
</reference>
<keyword evidence="1" id="KW-1015">Disulfide bond</keyword>
<dbReference type="SUPFAM" id="SSF57424">
    <property type="entry name" value="LDL receptor-like module"/>
    <property type="match status" value="1"/>
</dbReference>
<evidence type="ECO:0000313" key="3">
    <source>
        <dbReference type="Proteomes" id="UP000682733"/>
    </source>
</evidence>
<protein>
    <submittedName>
        <fullName evidence="2">Uncharacterized protein</fullName>
    </submittedName>
</protein>
<gene>
    <name evidence="2" type="ORF">TMI583_LOCUS45031</name>
</gene>
<organism evidence="2 3">
    <name type="scientific">Didymodactylos carnosus</name>
    <dbReference type="NCBI Taxonomy" id="1234261"/>
    <lineage>
        <taxon>Eukaryota</taxon>
        <taxon>Metazoa</taxon>
        <taxon>Spiralia</taxon>
        <taxon>Gnathifera</taxon>
        <taxon>Rotifera</taxon>
        <taxon>Eurotatoria</taxon>
        <taxon>Bdelloidea</taxon>
        <taxon>Philodinida</taxon>
        <taxon>Philodinidae</taxon>
        <taxon>Didymodactylos</taxon>
    </lineage>
</organism>
<feature type="non-terminal residue" evidence="2">
    <location>
        <position position="1"/>
    </location>
</feature>
<evidence type="ECO:0000256" key="1">
    <source>
        <dbReference type="ARBA" id="ARBA00023157"/>
    </source>
</evidence>
<name>A0A8S2WG47_9BILA</name>
<dbReference type="Proteomes" id="UP000682733">
    <property type="component" value="Unassembled WGS sequence"/>
</dbReference>